<name>A0A0G4PJ85_PENC3</name>
<dbReference type="Proteomes" id="UP000053732">
    <property type="component" value="Unassembled WGS sequence"/>
</dbReference>
<keyword evidence="2" id="KW-1185">Reference proteome</keyword>
<proteinExistence type="predicted"/>
<evidence type="ECO:0000313" key="2">
    <source>
        <dbReference type="Proteomes" id="UP000053732"/>
    </source>
</evidence>
<dbReference type="AlphaFoldDB" id="A0A0G4PJ85"/>
<accession>A0A0G4PJ85</accession>
<dbReference type="EMBL" id="HG793151">
    <property type="protein sequence ID" value="CRL26394.1"/>
    <property type="molecule type" value="Genomic_DNA"/>
</dbReference>
<sequence length="62" mass="7067">MPVSLLPRRVHRICQRAGPTSRYRPARFYEAHEFFESKSADFAPVQEGEQHISPQALRLSGG</sequence>
<reference evidence="1 2" key="1">
    <citation type="journal article" date="2014" name="Nat. Commun.">
        <title>Multiple recent horizontal transfers of a large genomic region in cheese making fungi.</title>
        <authorList>
            <person name="Cheeseman K."/>
            <person name="Ropars J."/>
            <person name="Renault P."/>
            <person name="Dupont J."/>
            <person name="Gouzy J."/>
            <person name="Branca A."/>
            <person name="Abraham A.L."/>
            <person name="Ceppi M."/>
            <person name="Conseiller E."/>
            <person name="Debuchy R."/>
            <person name="Malagnac F."/>
            <person name="Goarin A."/>
            <person name="Silar P."/>
            <person name="Lacoste S."/>
            <person name="Sallet E."/>
            <person name="Bensimon A."/>
            <person name="Giraud T."/>
            <person name="Brygoo Y."/>
        </authorList>
    </citation>
    <scope>NUCLEOTIDE SEQUENCE [LARGE SCALE GENOMIC DNA]</scope>
    <source>
        <strain evidence="2">FM 013</strain>
    </source>
</reference>
<protein>
    <submittedName>
        <fullName evidence="1">Str. FM013</fullName>
    </submittedName>
</protein>
<gene>
    <name evidence="1" type="ORF">PCAMFM013_S018g000087</name>
</gene>
<evidence type="ECO:0000313" key="1">
    <source>
        <dbReference type="EMBL" id="CRL26394.1"/>
    </source>
</evidence>
<organism evidence="1 2">
    <name type="scientific">Penicillium camemberti (strain FM 013)</name>
    <dbReference type="NCBI Taxonomy" id="1429867"/>
    <lineage>
        <taxon>Eukaryota</taxon>
        <taxon>Fungi</taxon>
        <taxon>Dikarya</taxon>
        <taxon>Ascomycota</taxon>
        <taxon>Pezizomycotina</taxon>
        <taxon>Eurotiomycetes</taxon>
        <taxon>Eurotiomycetidae</taxon>
        <taxon>Eurotiales</taxon>
        <taxon>Aspergillaceae</taxon>
        <taxon>Penicillium</taxon>
    </lineage>
</organism>